<gene>
    <name evidence="2" type="ORF">HAZT_HAZT004909</name>
</gene>
<comment type="caution">
    <text evidence="2">The sequence shown here is derived from an EMBL/GenBank/DDBJ whole genome shotgun (WGS) entry which is preliminary data.</text>
</comment>
<proteinExistence type="predicted"/>
<evidence type="ECO:0000256" key="1">
    <source>
        <dbReference type="SAM" id="MobiDB-lite"/>
    </source>
</evidence>
<reference evidence="2" key="1">
    <citation type="submission" date="2014-08" db="EMBL/GenBank/DDBJ databases">
        <authorList>
            <person name="Murali S."/>
            <person name="Richards S."/>
            <person name="Bandaranaike D."/>
            <person name="Bellair M."/>
            <person name="Blankenburg K."/>
            <person name="Chao H."/>
            <person name="Dinh H."/>
            <person name="Doddapaneni H."/>
            <person name="Dugan-Rocha S."/>
            <person name="Elkadiri S."/>
            <person name="Gnanaolivu R."/>
            <person name="Hughes D."/>
            <person name="Lee S."/>
            <person name="Li M."/>
            <person name="Ming W."/>
            <person name="Munidasa M."/>
            <person name="Muniz J."/>
            <person name="Nguyen L."/>
            <person name="Osuji N."/>
            <person name="Pu L.-L."/>
            <person name="Puazo M."/>
            <person name="Skinner E."/>
            <person name="Qu C."/>
            <person name="Quiroz J."/>
            <person name="Raj R."/>
            <person name="Weissenberger G."/>
            <person name="Xin Y."/>
            <person name="Zou X."/>
            <person name="Han Y."/>
            <person name="Worley K."/>
            <person name="Muzny D."/>
            <person name="Gibbs R."/>
        </authorList>
    </citation>
    <scope>NUCLEOTIDE SEQUENCE</scope>
    <source>
        <strain evidence="2">HAZT.00-mixed</strain>
        <tissue evidence="2">Whole organism</tissue>
    </source>
</reference>
<accession>A0A6A0H0D0</accession>
<dbReference type="AlphaFoldDB" id="A0A6A0H0D0"/>
<name>A0A6A0H0D0_HYAAZ</name>
<reference evidence="2" key="3">
    <citation type="submission" date="2019-06" db="EMBL/GenBank/DDBJ databases">
        <authorList>
            <person name="Poynton C."/>
            <person name="Hasenbein S."/>
            <person name="Benoit J.B."/>
            <person name="Sepulveda M.S."/>
            <person name="Poelchau M.F."/>
            <person name="Murali S.C."/>
            <person name="Chen S."/>
            <person name="Glastad K.M."/>
            <person name="Werren J.H."/>
            <person name="Vineis J.H."/>
            <person name="Bowen J.L."/>
            <person name="Friedrich M."/>
            <person name="Jones J."/>
            <person name="Robertson H.M."/>
            <person name="Feyereisen R."/>
            <person name="Mechler-Hickson A."/>
            <person name="Mathers N."/>
            <person name="Lee C.E."/>
            <person name="Colbourne J.K."/>
            <person name="Biales A."/>
            <person name="Johnston J.S."/>
            <person name="Wellborn G.A."/>
            <person name="Rosendale A.J."/>
            <person name="Cridge A.G."/>
            <person name="Munoz-Torres M.C."/>
            <person name="Bain P.A."/>
            <person name="Manny A.R."/>
            <person name="Major K.M."/>
            <person name="Lambert F.N."/>
            <person name="Vulpe C.D."/>
            <person name="Tuck P."/>
            <person name="Blalock B.J."/>
            <person name="Lin Y.-Y."/>
            <person name="Smith M.E."/>
            <person name="Ochoa-Acuna H."/>
            <person name="Chen M.-J.M."/>
            <person name="Childers C.P."/>
            <person name="Qu J."/>
            <person name="Dugan S."/>
            <person name="Lee S.L."/>
            <person name="Chao H."/>
            <person name="Dinh H."/>
            <person name="Han Y."/>
            <person name="Doddapaneni H."/>
            <person name="Worley K.C."/>
            <person name="Muzny D.M."/>
            <person name="Gibbs R.A."/>
            <person name="Richards S."/>
        </authorList>
    </citation>
    <scope>NUCLEOTIDE SEQUENCE</scope>
    <source>
        <strain evidence="2">HAZT.00-mixed</strain>
        <tissue evidence="2">Whole organism</tissue>
    </source>
</reference>
<sequence length="222" mass="23980">MAENGGDQFADSFMESLWRLIVLMKPSVVAVMDAAGGAVCAEASKEERKRQMLPFLALPNDPSVRTMFDDEMKQENVEMQPKQEPLTETTLKTKKKTENAAEVETGGANPETEVGEVEATVVIDAATVEIVNGEVGVGTEADGAEAWINETTLVKDATTVVRDEKTLVEDAAGVVTAQNVTATLAIGPLMVNMKKSMALPTARWLANFQMKTLSSARFTRAR</sequence>
<evidence type="ECO:0000313" key="2">
    <source>
        <dbReference type="EMBL" id="KAA0195038.1"/>
    </source>
</evidence>
<protein>
    <submittedName>
        <fullName evidence="2">Uncharacterized protein</fullName>
    </submittedName>
</protein>
<dbReference type="OrthoDB" id="10253254at2759"/>
<feature type="region of interest" description="Disordered" evidence="1">
    <location>
        <begin position="76"/>
        <end position="108"/>
    </location>
</feature>
<organism evidence="2">
    <name type="scientific">Hyalella azteca</name>
    <name type="common">Amphipod</name>
    <dbReference type="NCBI Taxonomy" id="294128"/>
    <lineage>
        <taxon>Eukaryota</taxon>
        <taxon>Metazoa</taxon>
        <taxon>Ecdysozoa</taxon>
        <taxon>Arthropoda</taxon>
        <taxon>Crustacea</taxon>
        <taxon>Multicrustacea</taxon>
        <taxon>Malacostraca</taxon>
        <taxon>Eumalacostraca</taxon>
        <taxon>Peracarida</taxon>
        <taxon>Amphipoda</taxon>
        <taxon>Senticaudata</taxon>
        <taxon>Talitrida</taxon>
        <taxon>Talitroidea</taxon>
        <taxon>Hyalellidae</taxon>
        <taxon>Hyalella</taxon>
    </lineage>
</organism>
<dbReference type="Proteomes" id="UP000711488">
    <property type="component" value="Unassembled WGS sequence"/>
</dbReference>
<dbReference type="EMBL" id="JQDR03009899">
    <property type="protein sequence ID" value="KAA0195038.1"/>
    <property type="molecule type" value="Genomic_DNA"/>
</dbReference>
<reference evidence="2" key="2">
    <citation type="journal article" date="2018" name="Environ. Sci. Technol.">
        <title>The Toxicogenome of Hyalella azteca: A Model for Sediment Ecotoxicology and Evolutionary Toxicology.</title>
        <authorList>
            <person name="Poynton H.C."/>
            <person name="Hasenbein S."/>
            <person name="Benoit J.B."/>
            <person name="Sepulveda M.S."/>
            <person name="Poelchau M.F."/>
            <person name="Hughes D.S.T."/>
            <person name="Murali S.C."/>
            <person name="Chen S."/>
            <person name="Glastad K.M."/>
            <person name="Goodisman M.A.D."/>
            <person name="Werren J.H."/>
            <person name="Vineis J.H."/>
            <person name="Bowen J.L."/>
            <person name="Friedrich M."/>
            <person name="Jones J."/>
            <person name="Robertson H.M."/>
            <person name="Feyereisen R."/>
            <person name="Mechler-Hickson A."/>
            <person name="Mathers N."/>
            <person name="Lee C.E."/>
            <person name="Colbourne J.K."/>
            <person name="Biales A."/>
            <person name="Johnston J.S."/>
            <person name="Wellborn G.A."/>
            <person name="Rosendale A.J."/>
            <person name="Cridge A.G."/>
            <person name="Munoz-Torres M.C."/>
            <person name="Bain P.A."/>
            <person name="Manny A.R."/>
            <person name="Major K.M."/>
            <person name="Lambert F.N."/>
            <person name="Vulpe C.D."/>
            <person name="Tuck P."/>
            <person name="Blalock B.J."/>
            <person name="Lin Y.Y."/>
            <person name="Smith M.E."/>
            <person name="Ochoa-Acuna H."/>
            <person name="Chen M.M."/>
            <person name="Childers C.P."/>
            <person name="Qu J."/>
            <person name="Dugan S."/>
            <person name="Lee S.L."/>
            <person name="Chao H."/>
            <person name="Dinh H."/>
            <person name="Han Y."/>
            <person name="Doddapaneni H."/>
            <person name="Worley K.C."/>
            <person name="Muzny D.M."/>
            <person name="Gibbs R.A."/>
            <person name="Richards S."/>
        </authorList>
    </citation>
    <scope>NUCLEOTIDE SEQUENCE</scope>
    <source>
        <strain evidence="2">HAZT.00-mixed</strain>
        <tissue evidence="2">Whole organism</tissue>
    </source>
</reference>